<organism evidence="1 2">
    <name type="scientific">Albidovulum aquaemixtae</name>
    <dbReference type="NCBI Taxonomy" id="1542388"/>
    <lineage>
        <taxon>Bacteria</taxon>
        <taxon>Pseudomonadati</taxon>
        <taxon>Pseudomonadota</taxon>
        <taxon>Alphaproteobacteria</taxon>
        <taxon>Rhodobacterales</taxon>
        <taxon>Paracoccaceae</taxon>
        <taxon>Albidovulum</taxon>
    </lineage>
</organism>
<gene>
    <name evidence="1" type="ORF">DEA8626_02676</name>
</gene>
<accession>A0A2R8BJM7</accession>
<reference evidence="1 2" key="1">
    <citation type="submission" date="2018-03" db="EMBL/GenBank/DDBJ databases">
        <authorList>
            <person name="Keele B.F."/>
        </authorList>
    </citation>
    <scope>NUCLEOTIDE SEQUENCE [LARGE SCALE GENOMIC DNA]</scope>
    <source>
        <strain evidence="1 2">CECT 8626</strain>
    </source>
</reference>
<evidence type="ECO:0000313" key="1">
    <source>
        <dbReference type="EMBL" id="SPH23611.1"/>
    </source>
</evidence>
<dbReference type="EMBL" id="OMOQ01000002">
    <property type="protein sequence ID" value="SPH23611.1"/>
    <property type="molecule type" value="Genomic_DNA"/>
</dbReference>
<evidence type="ECO:0000313" key="2">
    <source>
        <dbReference type="Proteomes" id="UP000244924"/>
    </source>
</evidence>
<sequence>MFDTRVLGREQRKDQIDRLTIDRVKIERFFEAQEHTYDFVYSVHARMWQGDSVTHARRAEAFTFLKRVDGVGHVQAAHGMRYLAQILKEAFLAGRVAEHPNGCGFQKVRKFHLPYLFCTSVQDALGAGRRIDPAHVTIFPAVDDIDPAILLVAKHQERGP</sequence>
<proteinExistence type="predicted"/>
<dbReference type="AlphaFoldDB" id="A0A2R8BJM7"/>
<protein>
    <submittedName>
        <fullName evidence="1">Uncharacterized protein</fullName>
    </submittedName>
</protein>
<keyword evidence="2" id="KW-1185">Reference proteome</keyword>
<dbReference type="Proteomes" id="UP000244924">
    <property type="component" value="Unassembled WGS sequence"/>
</dbReference>
<name>A0A2R8BJM7_9RHOB</name>